<sequence>MRLHHDKLKSCWSLFTKHKKRLQLPAPALSDGNLRNSNEAPSSPHIGLYQFLFLVFSVSIYKTRKSSTTLSYGDKRNNLSDGNEALSSPQHGIYQFIFQLPYCFLHRFLRSKPHANLLSHRSEVPKPPCMTVKALVSSMSSPAYLLWPAHIEQEGWLPEFFPAMKRTESDLNPCESEYEAVSNNLERETEATPPLRQGSPTNEGHSGQIHNIDSEIGE</sequence>
<keyword evidence="2" id="KW-1185">Reference proteome</keyword>
<evidence type="ECO:0000313" key="2">
    <source>
        <dbReference type="Proteomes" id="UP001060085"/>
    </source>
</evidence>
<protein>
    <submittedName>
        <fullName evidence="1">Uncharacterized protein</fullName>
    </submittedName>
</protein>
<organism evidence="1 2">
    <name type="scientific">Catharanthus roseus</name>
    <name type="common">Madagascar periwinkle</name>
    <name type="synonym">Vinca rosea</name>
    <dbReference type="NCBI Taxonomy" id="4058"/>
    <lineage>
        <taxon>Eukaryota</taxon>
        <taxon>Viridiplantae</taxon>
        <taxon>Streptophyta</taxon>
        <taxon>Embryophyta</taxon>
        <taxon>Tracheophyta</taxon>
        <taxon>Spermatophyta</taxon>
        <taxon>Magnoliopsida</taxon>
        <taxon>eudicotyledons</taxon>
        <taxon>Gunneridae</taxon>
        <taxon>Pentapetalae</taxon>
        <taxon>asterids</taxon>
        <taxon>lamiids</taxon>
        <taxon>Gentianales</taxon>
        <taxon>Apocynaceae</taxon>
        <taxon>Rauvolfioideae</taxon>
        <taxon>Vinceae</taxon>
        <taxon>Catharanthinae</taxon>
        <taxon>Catharanthus</taxon>
    </lineage>
</organism>
<proteinExistence type="predicted"/>
<accession>A0ACC0CBG5</accession>
<comment type="caution">
    <text evidence="1">The sequence shown here is derived from an EMBL/GenBank/DDBJ whole genome shotgun (WGS) entry which is preliminary data.</text>
</comment>
<dbReference type="Proteomes" id="UP001060085">
    <property type="component" value="Linkage Group LG01"/>
</dbReference>
<gene>
    <name evidence="1" type="ORF">M9H77_03522</name>
</gene>
<reference evidence="2" key="1">
    <citation type="journal article" date="2023" name="Nat. Plants">
        <title>Single-cell RNA sequencing provides a high-resolution roadmap for understanding the multicellular compartmentation of specialized metabolism.</title>
        <authorList>
            <person name="Sun S."/>
            <person name="Shen X."/>
            <person name="Li Y."/>
            <person name="Li Y."/>
            <person name="Wang S."/>
            <person name="Li R."/>
            <person name="Zhang H."/>
            <person name="Shen G."/>
            <person name="Guo B."/>
            <person name="Wei J."/>
            <person name="Xu J."/>
            <person name="St-Pierre B."/>
            <person name="Chen S."/>
            <person name="Sun C."/>
        </authorList>
    </citation>
    <scope>NUCLEOTIDE SEQUENCE [LARGE SCALE GENOMIC DNA]</scope>
</reference>
<dbReference type="EMBL" id="CM044701">
    <property type="protein sequence ID" value="KAI5682294.1"/>
    <property type="molecule type" value="Genomic_DNA"/>
</dbReference>
<name>A0ACC0CBG5_CATRO</name>
<evidence type="ECO:0000313" key="1">
    <source>
        <dbReference type="EMBL" id="KAI5682294.1"/>
    </source>
</evidence>